<gene>
    <name evidence="1" type="ORF">ARAM_007702</name>
</gene>
<organism evidence="1 2">
    <name type="scientific">Aspergillus rambellii</name>
    <dbReference type="NCBI Taxonomy" id="308745"/>
    <lineage>
        <taxon>Eukaryota</taxon>
        <taxon>Fungi</taxon>
        <taxon>Dikarya</taxon>
        <taxon>Ascomycota</taxon>
        <taxon>Pezizomycotina</taxon>
        <taxon>Eurotiomycetes</taxon>
        <taxon>Eurotiomycetidae</taxon>
        <taxon>Eurotiales</taxon>
        <taxon>Aspergillaceae</taxon>
        <taxon>Aspergillus</taxon>
        <taxon>Aspergillus subgen. Nidulantes</taxon>
    </lineage>
</organism>
<evidence type="ECO:0000313" key="2">
    <source>
        <dbReference type="Proteomes" id="UP000034291"/>
    </source>
</evidence>
<keyword evidence="2" id="KW-1185">Reference proteome</keyword>
<proteinExistence type="predicted"/>
<accession>A0A0F8X2T6</accession>
<comment type="caution">
    <text evidence="1">The sequence shown here is derived from an EMBL/GenBank/DDBJ whole genome shotgun (WGS) entry which is preliminary data.</text>
</comment>
<name>A0A0F8X2T6_9EURO</name>
<protein>
    <submittedName>
        <fullName evidence="1">Uncharacterized protein</fullName>
    </submittedName>
</protein>
<sequence>MMIFFMLEVLIWHSLD</sequence>
<reference evidence="1 2" key="1">
    <citation type="submission" date="2015-02" db="EMBL/GenBank/DDBJ databases">
        <title>Draft Genome Sequences of Two Closely-Related Aflatoxigenic Aspergillus Species Obtained from the Cote d'Ivoire.</title>
        <authorList>
            <person name="Moore G.G."/>
            <person name="Beltz S.B."/>
            <person name="Mack B.M."/>
        </authorList>
    </citation>
    <scope>NUCLEOTIDE SEQUENCE [LARGE SCALE GENOMIC DNA]</scope>
    <source>
        <strain evidence="1 2">SRRC1468</strain>
    </source>
</reference>
<evidence type="ECO:0000313" key="1">
    <source>
        <dbReference type="EMBL" id="KKK23990.1"/>
    </source>
</evidence>
<dbReference type="EMBL" id="JZBS01001130">
    <property type="protein sequence ID" value="KKK23990.1"/>
    <property type="molecule type" value="Genomic_DNA"/>
</dbReference>
<dbReference type="Proteomes" id="UP000034291">
    <property type="component" value="Unassembled WGS sequence"/>
</dbReference>
<dbReference type="AlphaFoldDB" id="A0A0F8X2T6"/>